<keyword evidence="3" id="KW-1185">Reference proteome</keyword>
<protein>
    <submittedName>
        <fullName evidence="2">Phage portal protein</fullName>
    </submittedName>
</protein>
<feature type="compositionally biased region" description="Basic and acidic residues" evidence="1">
    <location>
        <begin position="415"/>
        <end position="428"/>
    </location>
</feature>
<accession>A0A1X6YX47</accession>
<dbReference type="InterPro" id="IPR006944">
    <property type="entry name" value="Phage/GTA_portal"/>
</dbReference>
<dbReference type="AlphaFoldDB" id="A0A1X6YX47"/>
<dbReference type="NCBIfam" id="TIGR01537">
    <property type="entry name" value="portal_HK97"/>
    <property type="match status" value="1"/>
</dbReference>
<sequence length="428" mass="46926">MSIFSTLMRGSRAAPVPAVPRAEPPVTTGAQAVSGTAQPEPWLQDIGFSGGGSRVASLPRVTPVIAQRHATVTACCTIIAGDLAKLPLQVWQRDAQGREVRVRDHAAGYLLNVEASAGVTAMVTRFAMAYAFALRGTAYAYAPRDGAGELTMIDWVHPDHCSVLRNGRARFYDFDDGEGIRRRAPGRAMVHLRYMSEDGWTGRSPIAVAAESFGIALAGQEAAARSASGTSMKAFAKTHAFDADEENYQRQKERLRRALRDEGDNGIPVIGPDDDINRLDLSAADQQLLESRKFDREQIAATYRMPPSKLQMLEFGVKANGQQQAIDYRSDCLSHWGGFIETQLALGLLTEAERREGLFLRHNFDALLRATTKERYDALNKAVGGPWMSLNEARREEGLSDVDGGDAIYPPPNMTRDESPTEDKETEE</sequence>
<dbReference type="RefSeq" id="WP_085887317.1">
    <property type="nucleotide sequence ID" value="NZ_FWFN01000003.1"/>
</dbReference>
<reference evidence="2 3" key="1">
    <citation type="submission" date="2017-03" db="EMBL/GenBank/DDBJ databases">
        <authorList>
            <person name="Afonso C.L."/>
            <person name="Miller P.J."/>
            <person name="Scott M.A."/>
            <person name="Spackman E."/>
            <person name="Goraichik I."/>
            <person name="Dimitrov K.M."/>
            <person name="Suarez D.L."/>
            <person name="Swayne D.E."/>
        </authorList>
    </citation>
    <scope>NUCLEOTIDE SEQUENCE [LARGE SCALE GENOMIC DNA]</scope>
    <source>
        <strain evidence="2 3">CECT 7751</strain>
    </source>
</reference>
<feature type="region of interest" description="Disordered" evidence="1">
    <location>
        <begin position="1"/>
        <end position="34"/>
    </location>
</feature>
<name>A0A1X6YX47_9RHOB</name>
<dbReference type="OrthoDB" id="7592047at2"/>
<dbReference type="EMBL" id="FWFN01000003">
    <property type="protein sequence ID" value="SLN34240.1"/>
    <property type="molecule type" value="Genomic_DNA"/>
</dbReference>
<evidence type="ECO:0000313" key="2">
    <source>
        <dbReference type="EMBL" id="SLN34240.1"/>
    </source>
</evidence>
<proteinExistence type="predicted"/>
<dbReference type="Proteomes" id="UP000193963">
    <property type="component" value="Unassembled WGS sequence"/>
</dbReference>
<feature type="region of interest" description="Disordered" evidence="1">
    <location>
        <begin position="392"/>
        <end position="428"/>
    </location>
</feature>
<evidence type="ECO:0000313" key="3">
    <source>
        <dbReference type="Proteomes" id="UP000193963"/>
    </source>
</evidence>
<dbReference type="InterPro" id="IPR006427">
    <property type="entry name" value="Portal_HK97"/>
</dbReference>
<feature type="compositionally biased region" description="Low complexity" evidence="1">
    <location>
        <begin position="12"/>
        <end position="26"/>
    </location>
</feature>
<organism evidence="2 3">
    <name type="scientific">Pseudooceanicola marinus</name>
    <dbReference type="NCBI Taxonomy" id="396013"/>
    <lineage>
        <taxon>Bacteria</taxon>
        <taxon>Pseudomonadati</taxon>
        <taxon>Pseudomonadota</taxon>
        <taxon>Alphaproteobacteria</taxon>
        <taxon>Rhodobacterales</taxon>
        <taxon>Paracoccaceae</taxon>
        <taxon>Pseudooceanicola</taxon>
    </lineage>
</organism>
<evidence type="ECO:0000256" key="1">
    <source>
        <dbReference type="SAM" id="MobiDB-lite"/>
    </source>
</evidence>
<dbReference type="Pfam" id="PF04860">
    <property type="entry name" value="Phage_portal"/>
    <property type="match status" value="1"/>
</dbReference>
<gene>
    <name evidence="2" type="ORF">PSM7751_01415</name>
</gene>